<keyword evidence="2" id="KW-1185">Reference proteome</keyword>
<dbReference type="EMBL" id="AZFT01000053">
    <property type="protein sequence ID" value="KRL83638.1"/>
    <property type="molecule type" value="Genomic_DNA"/>
</dbReference>
<dbReference type="OrthoDB" id="3192540at2"/>
<dbReference type="InterPro" id="IPR014580">
    <property type="entry name" value="UCP033199"/>
</dbReference>
<dbReference type="Gene3D" id="1.10.8.290">
    <property type="entry name" value="uncharacterized protein sp1917 domain"/>
    <property type="match status" value="1"/>
</dbReference>
<dbReference type="RefSeq" id="WP_025087077.1">
    <property type="nucleotide sequence ID" value="NZ_AZFT01000053.1"/>
</dbReference>
<name>A0A0R1TQC7_9LACO</name>
<comment type="caution">
    <text evidence="1">The sequence shown here is derived from an EMBL/GenBank/DDBJ whole genome shotgun (WGS) entry which is preliminary data.</text>
</comment>
<accession>A0A0R1TQC7</accession>
<proteinExistence type="predicted"/>
<gene>
    <name evidence="1" type="ORF">FC32_GL000897</name>
</gene>
<dbReference type="eggNOG" id="COG4898">
    <property type="taxonomic scope" value="Bacteria"/>
</dbReference>
<protein>
    <recommendedName>
        <fullName evidence="3">DUF2200 domain-containing protein</fullName>
    </recommendedName>
</protein>
<dbReference type="AlphaFoldDB" id="A0A0R1TQC7"/>
<dbReference type="PATRIC" id="fig|1423724.4.peg.937"/>
<dbReference type="Proteomes" id="UP000051324">
    <property type="component" value="Unassembled WGS sequence"/>
</dbReference>
<reference evidence="1 2" key="1">
    <citation type="journal article" date="2015" name="Genome Announc.">
        <title>Expanding the biotechnology potential of lactobacilli through comparative genomics of 213 strains and associated genera.</title>
        <authorList>
            <person name="Sun Z."/>
            <person name="Harris H.M."/>
            <person name="McCann A."/>
            <person name="Guo C."/>
            <person name="Argimon S."/>
            <person name="Zhang W."/>
            <person name="Yang X."/>
            <person name="Jeffery I.B."/>
            <person name="Cooney J.C."/>
            <person name="Kagawa T.F."/>
            <person name="Liu W."/>
            <person name="Song Y."/>
            <person name="Salvetti E."/>
            <person name="Wrobel A."/>
            <person name="Rasinkangas P."/>
            <person name="Parkhill J."/>
            <person name="Rea M.C."/>
            <person name="O'Sullivan O."/>
            <person name="Ritari J."/>
            <person name="Douillard F.P."/>
            <person name="Paul Ross R."/>
            <person name="Yang R."/>
            <person name="Briner A.E."/>
            <person name="Felis G.E."/>
            <person name="de Vos W.M."/>
            <person name="Barrangou R."/>
            <person name="Klaenhammer T.R."/>
            <person name="Caufield P.W."/>
            <person name="Cui Y."/>
            <person name="Zhang H."/>
            <person name="O'Toole P.W."/>
        </authorList>
    </citation>
    <scope>NUCLEOTIDE SEQUENCE [LARGE SCALE GENOMIC DNA]</scope>
    <source>
        <strain evidence="1 2">DSM 16634</strain>
    </source>
</reference>
<organism evidence="1 2">
    <name type="scientific">Ligilactobacillus apodemi DSM 16634 = JCM 16172</name>
    <dbReference type="NCBI Taxonomy" id="1423724"/>
    <lineage>
        <taxon>Bacteria</taxon>
        <taxon>Bacillati</taxon>
        <taxon>Bacillota</taxon>
        <taxon>Bacilli</taxon>
        <taxon>Lactobacillales</taxon>
        <taxon>Lactobacillaceae</taxon>
        <taxon>Ligilactobacillus</taxon>
    </lineage>
</organism>
<dbReference type="STRING" id="1423724.FC32_GL000897"/>
<evidence type="ECO:0000313" key="2">
    <source>
        <dbReference type="Proteomes" id="UP000051324"/>
    </source>
</evidence>
<evidence type="ECO:0000313" key="1">
    <source>
        <dbReference type="EMBL" id="KRL83638.1"/>
    </source>
</evidence>
<dbReference type="Pfam" id="PF09966">
    <property type="entry name" value="DUF2200"/>
    <property type="match status" value="1"/>
</dbReference>
<evidence type="ECO:0008006" key="3">
    <source>
        <dbReference type="Google" id="ProtNLM"/>
    </source>
</evidence>
<dbReference type="InterPro" id="IPR023204">
    <property type="entry name" value="SP1917_dom_sf"/>
</dbReference>
<sequence length="105" mass="11853">MGDDLSSVFKKVTRKGRTKEELAEVICWLTQLDTTELEQTITSTQTLAEFFAKIKLNPKANLIKGKVCGIQVEVLADPFLRKVRYLDKLVDELAQGKPMAKVLRT</sequence>